<comment type="caution">
    <text evidence="7">The sequence shown here is derived from an EMBL/GenBank/DDBJ whole genome shotgun (WGS) entry which is preliminary data.</text>
</comment>
<dbReference type="RefSeq" id="WP_196415556.1">
    <property type="nucleotide sequence ID" value="NZ_JADQTO010000009.1"/>
</dbReference>
<proteinExistence type="inferred from homology"/>
<keyword evidence="8" id="KW-1185">Reference proteome</keyword>
<dbReference type="InterPro" id="IPR006093">
    <property type="entry name" value="Oxy_OxRdtase_FAD_BS"/>
</dbReference>
<dbReference type="PANTHER" id="PTHR42973">
    <property type="entry name" value="BINDING OXIDOREDUCTASE, PUTATIVE (AFU_ORTHOLOGUE AFUA_1G17690)-RELATED"/>
    <property type="match status" value="1"/>
</dbReference>
<dbReference type="Pfam" id="PF01565">
    <property type="entry name" value="FAD_binding_4"/>
    <property type="match status" value="1"/>
</dbReference>
<organism evidence="7 8">
    <name type="scientific">Actinoplanes aureus</name>
    <dbReference type="NCBI Taxonomy" id="2792083"/>
    <lineage>
        <taxon>Bacteria</taxon>
        <taxon>Bacillati</taxon>
        <taxon>Actinomycetota</taxon>
        <taxon>Actinomycetes</taxon>
        <taxon>Micromonosporales</taxon>
        <taxon>Micromonosporaceae</taxon>
        <taxon>Actinoplanes</taxon>
    </lineage>
</organism>
<dbReference type="InterPro" id="IPR012951">
    <property type="entry name" value="BBE"/>
</dbReference>
<dbReference type="Proteomes" id="UP000598146">
    <property type="component" value="Unassembled WGS sequence"/>
</dbReference>
<dbReference type="PROSITE" id="PS00862">
    <property type="entry name" value="OX2_COVAL_FAD"/>
    <property type="match status" value="1"/>
</dbReference>
<dbReference type="Gene3D" id="3.40.462.20">
    <property type="match status" value="1"/>
</dbReference>
<dbReference type="Gene3D" id="3.30.43.10">
    <property type="entry name" value="Uridine Diphospho-n-acetylenolpyruvylglucosamine Reductase, domain 2"/>
    <property type="match status" value="1"/>
</dbReference>
<evidence type="ECO:0000259" key="6">
    <source>
        <dbReference type="PROSITE" id="PS51387"/>
    </source>
</evidence>
<keyword evidence="4" id="KW-0274">FAD</keyword>
<dbReference type="InterPro" id="IPR036318">
    <property type="entry name" value="FAD-bd_PCMH-like_sf"/>
</dbReference>
<evidence type="ECO:0000256" key="2">
    <source>
        <dbReference type="ARBA" id="ARBA00005466"/>
    </source>
</evidence>
<dbReference type="InterPro" id="IPR006094">
    <property type="entry name" value="Oxid_FAD_bind_N"/>
</dbReference>
<dbReference type="GO" id="GO:0016491">
    <property type="term" value="F:oxidoreductase activity"/>
    <property type="evidence" value="ECO:0007669"/>
    <property type="project" value="UniProtKB-KW"/>
</dbReference>
<dbReference type="SUPFAM" id="SSF56176">
    <property type="entry name" value="FAD-binding/transporter-associated domain-like"/>
    <property type="match status" value="1"/>
</dbReference>
<evidence type="ECO:0000256" key="4">
    <source>
        <dbReference type="ARBA" id="ARBA00022827"/>
    </source>
</evidence>
<dbReference type="InterPro" id="IPR016169">
    <property type="entry name" value="FAD-bd_PCMH_sub2"/>
</dbReference>
<comment type="cofactor">
    <cofactor evidence="1">
        <name>FAD</name>
        <dbReference type="ChEBI" id="CHEBI:57692"/>
    </cofactor>
</comment>
<dbReference type="Gene3D" id="3.30.465.10">
    <property type="match status" value="1"/>
</dbReference>
<evidence type="ECO:0000313" key="8">
    <source>
        <dbReference type="Proteomes" id="UP000598146"/>
    </source>
</evidence>
<dbReference type="PROSITE" id="PS51387">
    <property type="entry name" value="FAD_PCMH"/>
    <property type="match status" value="1"/>
</dbReference>
<dbReference type="EMBL" id="JADQTO010000009">
    <property type="protein sequence ID" value="MBG0563766.1"/>
    <property type="molecule type" value="Genomic_DNA"/>
</dbReference>
<dbReference type="PANTHER" id="PTHR42973:SF39">
    <property type="entry name" value="FAD-BINDING PCMH-TYPE DOMAIN-CONTAINING PROTEIN"/>
    <property type="match status" value="1"/>
</dbReference>
<keyword evidence="3" id="KW-0285">Flavoprotein</keyword>
<comment type="similarity">
    <text evidence="2">Belongs to the oxygen-dependent FAD-linked oxidoreductase family.</text>
</comment>
<feature type="domain" description="FAD-binding PCMH-type" evidence="6">
    <location>
        <begin position="43"/>
        <end position="213"/>
    </location>
</feature>
<evidence type="ECO:0000256" key="3">
    <source>
        <dbReference type="ARBA" id="ARBA00022630"/>
    </source>
</evidence>
<evidence type="ECO:0000313" key="7">
    <source>
        <dbReference type="EMBL" id="MBG0563766.1"/>
    </source>
</evidence>
<dbReference type="InterPro" id="IPR050416">
    <property type="entry name" value="FAD-linked_Oxidoreductase"/>
</dbReference>
<keyword evidence="5" id="KW-0560">Oxidoreductase</keyword>
<gene>
    <name evidence="7" type="ORF">I4J89_20175</name>
</gene>
<dbReference type="GO" id="GO:0071949">
    <property type="term" value="F:FAD binding"/>
    <property type="evidence" value="ECO:0007669"/>
    <property type="project" value="InterPro"/>
</dbReference>
<dbReference type="InterPro" id="IPR016167">
    <property type="entry name" value="FAD-bd_PCMH_sub1"/>
</dbReference>
<accession>A0A931CAC3</accession>
<dbReference type="Pfam" id="PF08031">
    <property type="entry name" value="BBE"/>
    <property type="match status" value="1"/>
</dbReference>
<name>A0A931CAC3_9ACTN</name>
<evidence type="ECO:0000256" key="1">
    <source>
        <dbReference type="ARBA" id="ARBA00001974"/>
    </source>
</evidence>
<dbReference type="AlphaFoldDB" id="A0A931CAC3"/>
<protein>
    <submittedName>
        <fullName evidence="7">FAD-binding oxidoreductase</fullName>
    </submittedName>
</protein>
<evidence type="ECO:0000256" key="5">
    <source>
        <dbReference type="ARBA" id="ARBA00023002"/>
    </source>
</evidence>
<dbReference type="InterPro" id="IPR016166">
    <property type="entry name" value="FAD-bd_PCMH"/>
</dbReference>
<reference evidence="7" key="1">
    <citation type="submission" date="2020-11" db="EMBL/GenBank/DDBJ databases">
        <title>Isolation and identification of active actinomycetes.</title>
        <authorList>
            <person name="Sun X."/>
        </authorList>
    </citation>
    <scope>NUCLEOTIDE SEQUENCE</scope>
    <source>
        <strain evidence="7">NEAU-A11</strain>
    </source>
</reference>
<sequence length="456" mass="47680">MSATSAATDAAAVRLLRQRLGERLIVDGDEAFATARRVWNADVHRRPAAIARCADSREVSIAVNVARDAGMPVSVRAGGHDWAGRALRDGGVVIDLTRMRGVRIDAAGRTVSVQGGATAADLLTVTTPRDLVTTTGVVSSVGMAGLTTVGGYGGLIGRYGLALDNLLEADVVLADGTHVTAGPDDDGELWWALRGGGGNFGVVTRLRYRLHELPVVLAGMLIFPFGEAAAVLAGYADVVADAPDELTVMCGFLPGPDGGAMPFLCPFWSSADAAAGERAMARLRSLGHPIVDQVGPMPYLASLAMFDGNISDRNHYLLGSRWFPEVSPVVAEALIAGAAALPSPYSALIINRFHGAAARVDPAATAFAMRTPHQVAEVIAVWQPGEPSQAHRAWVDSVVTALDPTALPGGYPNLLGPGENERARTSYGANLDRLLAAKRRYDPGNVFASAVPALLD</sequence>